<dbReference type="InterPro" id="IPR029002">
    <property type="entry name" value="PLPC/GPLD1"/>
</dbReference>
<evidence type="ECO:0000313" key="3">
    <source>
        <dbReference type="Proteomes" id="UP000515917"/>
    </source>
</evidence>
<name>A0A7G3G7G0_9NEIS</name>
<dbReference type="Pfam" id="PF00882">
    <property type="entry name" value="Zn_dep_PLPC"/>
    <property type="match status" value="1"/>
</dbReference>
<sequence>MIRLDILLRFCRIFYISLFFSLGSGTAHAFKIDTHIWVGQQVINDLADDGKITINLRGKPIVLDVPADVKAAILANKTEYLLGNMGPDSAPDLMVGQTIVHPGVEGAWSTSDWLQFLLQSSKNNPAGKSYTYGYLGHAAADMFAHTYVNQYAGDVFNLADETLVEQRHIALEGFISKLTPPLLDHTGRPLGSVSALVKPTDAFGTFVRDTLVMNDTVQNQYNRSRYGRHLSAYYEYRRTIDAIAQDPFWQKLDVEVLKLFSSSAGLPLSTKNAQIIIEKTNQVISKLQRGEDNIQAQANEINAIVQRLDNNIFLEVKGLTQQLLSLEDEILRIHIQISNEESKIRRTSTCPGWWDPGGKYLCNKLNDEIDSLNQKLWSAVGSLQQGKNKKREELLQTVVALRDATKKTEQLMIIITNAHIDFGQRMGKSTSPIQSALIGWRNDIDIAMREYVKATSQSLLNTTEPSGSAFAPMRQWFGCYHLSIIGLAQELSGCEIRDGAMKAFWAVDRVLKLADDLSFAGALLNLPSPSDIRSWRDAQLQRAKERLLSEVAQRAEDLLPAEARDILQLFSQDMNDQALNSYFSKPENGISKGLLSIPDISARVRAEMKIKNNAFDPQKYAVVSNAITLAKLSLLDKEGLIRFAKIASAPLNINGKSVFFETDNILAGSLTSIDGNHQWMPTPPPRPNAMGVPYTASASYASPAGFVPWRKEVRESLFRSMFIGPLSPGIDAPNEIGFPSLLKADYPYRSCSSNPFPDDPLDNKCLIVGILPILIMLLD</sequence>
<protein>
    <recommendedName>
        <fullName evidence="1">Phospholipase C/D domain-containing protein</fullName>
    </recommendedName>
</protein>
<gene>
    <name evidence="2" type="ORF">C1H71_03900</name>
</gene>
<accession>A0A7G3G7G0</accession>
<dbReference type="RefSeq" id="WP_130105391.1">
    <property type="nucleotide sequence ID" value="NZ_CP025781.1"/>
</dbReference>
<dbReference type="Proteomes" id="UP000515917">
    <property type="component" value="Chromosome"/>
</dbReference>
<feature type="domain" description="Phospholipase C/D" evidence="1">
    <location>
        <begin position="34"/>
        <end position="150"/>
    </location>
</feature>
<evidence type="ECO:0000259" key="1">
    <source>
        <dbReference type="Pfam" id="PF00882"/>
    </source>
</evidence>
<evidence type="ECO:0000313" key="2">
    <source>
        <dbReference type="EMBL" id="QBC42775.1"/>
    </source>
</evidence>
<dbReference type="KEGG" id="ifl:C1H71_03900"/>
<dbReference type="AlphaFoldDB" id="A0A7G3G7G0"/>
<organism evidence="2 3">
    <name type="scientific">Iodobacter fluviatilis</name>
    <dbReference type="NCBI Taxonomy" id="537"/>
    <lineage>
        <taxon>Bacteria</taxon>
        <taxon>Pseudomonadati</taxon>
        <taxon>Pseudomonadota</taxon>
        <taxon>Betaproteobacteria</taxon>
        <taxon>Neisseriales</taxon>
        <taxon>Chitinibacteraceae</taxon>
        <taxon>Iodobacter</taxon>
    </lineage>
</organism>
<dbReference type="EMBL" id="CP025781">
    <property type="protein sequence ID" value="QBC42775.1"/>
    <property type="molecule type" value="Genomic_DNA"/>
</dbReference>
<proteinExistence type="predicted"/>
<keyword evidence="3" id="KW-1185">Reference proteome</keyword>
<reference evidence="2 3" key="1">
    <citation type="submission" date="2018-01" db="EMBL/GenBank/DDBJ databases">
        <title>Genome sequence of Iodobacter sp. strain PCH194 isolated from Indian Trans-Himalaya.</title>
        <authorList>
            <person name="Kumar V."/>
            <person name="Thakur V."/>
            <person name="Kumar S."/>
            <person name="Singh D."/>
        </authorList>
    </citation>
    <scope>NUCLEOTIDE SEQUENCE [LARGE SCALE GENOMIC DNA]</scope>
    <source>
        <strain evidence="2 3">PCH194</strain>
    </source>
</reference>